<dbReference type="Proteomes" id="UP001066276">
    <property type="component" value="Chromosome 10"/>
</dbReference>
<dbReference type="AlphaFoldDB" id="A0AAV7MD59"/>
<comment type="caution">
    <text evidence="2">The sequence shown here is derived from an EMBL/GenBank/DDBJ whole genome shotgun (WGS) entry which is preliminary data.</text>
</comment>
<sequence>MEVFALFSGLYHGGLCPVQRCLTLLSLTCSAVLCHGGLCPVQRCLTLLSDLCIGVWHDRPSVPSGAVAAGALQGTDNGGGFRTSDDTGAFKGTDSGGGLRTSDDTAALQGTDSGGGLRTSDDTGALQGTDSGGGLRTSDDSAGGGVLASREDGSLPRRAAPTRLWRLLLPLHHLGRSQS</sequence>
<evidence type="ECO:0000313" key="3">
    <source>
        <dbReference type="Proteomes" id="UP001066276"/>
    </source>
</evidence>
<gene>
    <name evidence="2" type="ORF">NDU88_006388</name>
</gene>
<evidence type="ECO:0008006" key="4">
    <source>
        <dbReference type="Google" id="ProtNLM"/>
    </source>
</evidence>
<keyword evidence="3" id="KW-1185">Reference proteome</keyword>
<evidence type="ECO:0000256" key="1">
    <source>
        <dbReference type="SAM" id="MobiDB-lite"/>
    </source>
</evidence>
<evidence type="ECO:0000313" key="2">
    <source>
        <dbReference type="EMBL" id="KAJ1101318.1"/>
    </source>
</evidence>
<accession>A0AAV7MD59</accession>
<organism evidence="2 3">
    <name type="scientific">Pleurodeles waltl</name>
    <name type="common">Iberian ribbed newt</name>
    <dbReference type="NCBI Taxonomy" id="8319"/>
    <lineage>
        <taxon>Eukaryota</taxon>
        <taxon>Metazoa</taxon>
        <taxon>Chordata</taxon>
        <taxon>Craniata</taxon>
        <taxon>Vertebrata</taxon>
        <taxon>Euteleostomi</taxon>
        <taxon>Amphibia</taxon>
        <taxon>Batrachia</taxon>
        <taxon>Caudata</taxon>
        <taxon>Salamandroidea</taxon>
        <taxon>Salamandridae</taxon>
        <taxon>Pleurodelinae</taxon>
        <taxon>Pleurodeles</taxon>
    </lineage>
</organism>
<reference evidence="2" key="1">
    <citation type="journal article" date="2022" name="bioRxiv">
        <title>Sequencing and chromosome-scale assembly of the giantPleurodeles waltlgenome.</title>
        <authorList>
            <person name="Brown T."/>
            <person name="Elewa A."/>
            <person name="Iarovenko S."/>
            <person name="Subramanian E."/>
            <person name="Araus A.J."/>
            <person name="Petzold A."/>
            <person name="Susuki M."/>
            <person name="Suzuki K.-i.T."/>
            <person name="Hayashi T."/>
            <person name="Toyoda A."/>
            <person name="Oliveira C."/>
            <person name="Osipova E."/>
            <person name="Leigh N.D."/>
            <person name="Simon A."/>
            <person name="Yun M.H."/>
        </authorList>
    </citation>
    <scope>NUCLEOTIDE SEQUENCE</scope>
    <source>
        <strain evidence="2">20211129_DDA</strain>
        <tissue evidence="2">Liver</tissue>
    </source>
</reference>
<protein>
    <recommendedName>
        <fullName evidence="4">Secreted protein</fullName>
    </recommendedName>
</protein>
<feature type="region of interest" description="Disordered" evidence="1">
    <location>
        <begin position="77"/>
        <end position="155"/>
    </location>
</feature>
<dbReference type="EMBL" id="JANPWB010000014">
    <property type="protein sequence ID" value="KAJ1101318.1"/>
    <property type="molecule type" value="Genomic_DNA"/>
</dbReference>
<proteinExistence type="predicted"/>
<name>A0AAV7MD59_PLEWA</name>